<dbReference type="Proteomes" id="UP000193335">
    <property type="component" value="Unassembled WGS sequence"/>
</dbReference>
<reference evidence="3 4" key="1">
    <citation type="submission" date="2017-03" db="EMBL/GenBank/DDBJ databases">
        <title>Whole genome sequences of fourteen strains of Bradyrhizobium canariense and one strain of Bradyrhizobium japonicum isolated from Lupinus (Papilionoideae: Genisteae) species in Algeria.</title>
        <authorList>
            <person name="Crovadore J."/>
            <person name="Chekireb D."/>
            <person name="Brachmann A."/>
            <person name="Chablais R."/>
            <person name="Cochard B."/>
            <person name="Lefort F."/>
        </authorList>
    </citation>
    <scope>NUCLEOTIDE SEQUENCE [LARGE SCALE GENOMIC DNA]</scope>
    <source>
        <strain evidence="3 4">UBMA197</strain>
    </source>
</reference>
<evidence type="ECO:0000256" key="1">
    <source>
        <dbReference type="SAM" id="MobiDB-lite"/>
    </source>
</evidence>
<dbReference type="AlphaFoldDB" id="A0A1Y2J7R2"/>
<evidence type="ECO:0000313" key="4">
    <source>
        <dbReference type="Proteomes" id="UP000193335"/>
    </source>
</evidence>
<organism evidence="3 4">
    <name type="scientific">Bradyrhizobium japonicum</name>
    <dbReference type="NCBI Taxonomy" id="375"/>
    <lineage>
        <taxon>Bacteria</taxon>
        <taxon>Pseudomonadati</taxon>
        <taxon>Pseudomonadota</taxon>
        <taxon>Alphaproteobacteria</taxon>
        <taxon>Hyphomicrobiales</taxon>
        <taxon>Nitrobacteraceae</taxon>
        <taxon>Bradyrhizobium</taxon>
    </lineage>
</organism>
<dbReference type="RefSeq" id="WP_085405439.1">
    <property type="nucleotide sequence ID" value="NZ_NAFL01000286.1"/>
</dbReference>
<name>A0A1Y2J7R2_BRAJP</name>
<feature type="signal peptide" evidence="2">
    <location>
        <begin position="1"/>
        <end position="24"/>
    </location>
</feature>
<protein>
    <submittedName>
        <fullName evidence="3">Uncharacterized protein</fullName>
    </submittedName>
</protein>
<sequence length="734" mass="75413">MFSHFTRQVVLAASLLTWAIPAFAQAPAPVPALPDTERRTTYSISNSTCACAVGFQLYGDSTDYGNWIEVWVNGVMMTQSGNWTLSSPSGPLANLSRPITNAVLTFVNPQTGTVQIVGARRPRRTSQFSESRGVAARDLNQVLSDLTAQNRETWDKTNDITGRVPRVPPGETLAMLPVLASRANQGACFDNLGNLTSCVAVAGSTFIAGNGISFTGTNPTTISTATYAAGVGVQFNGTNPTVISVSQTTGVPILSSRTVATTQDLSAYSVVTTLGYTSPGDGGGATFRKISAANNFIDSQVTTATITGGTGCTNGTYPGLGISGGSGRGMVATITAAGGAVTAVNFAYSPGNAYKVGDVLSAGVPGCTGFALTVTGVTTALASFTDSVGTKFQFVVDQGGYANPRQFGAKMDWDGNDATATNDFNSMQAALRFVGYGSATTQDSGGWQGGKLRIPSGSSLLCPTAGLSLLVPFGVTVSGAGAAGGSTFKMCDAINPSLHFIELCDPNWQRTCFNARMEHLSIFSKSTVAAASSTFLVHSNVTQDFGGLFDIYMYGGGRGCTWFEKGYGGAGYVKIEDVGCQSNTSTNQMQFGNAGNPSLNYGTTIFEMRNIGIGGPSSGTLQTGFGMVLEGDGFFDITGMHCEGTPVCINIHLGAVPAVGSMVTIRNLNAGSGAGSPCLAAISLQAGNSPGNTAVSMVPGGSCTYNVSNGQPGGTSILGGTRIPPGPQLTMFNP</sequence>
<keyword evidence="2" id="KW-0732">Signal</keyword>
<comment type="caution">
    <text evidence="3">The sequence shown here is derived from an EMBL/GenBank/DDBJ whole genome shotgun (WGS) entry which is preliminary data.</text>
</comment>
<dbReference type="EMBL" id="NAFL01000286">
    <property type="protein sequence ID" value="OSJ22148.1"/>
    <property type="molecule type" value="Genomic_DNA"/>
</dbReference>
<feature type="chain" id="PRO_5012079003" evidence="2">
    <location>
        <begin position="25"/>
        <end position="734"/>
    </location>
</feature>
<proteinExistence type="predicted"/>
<gene>
    <name evidence="3" type="ORF">BSZ19_47040</name>
</gene>
<evidence type="ECO:0000313" key="3">
    <source>
        <dbReference type="EMBL" id="OSJ22148.1"/>
    </source>
</evidence>
<evidence type="ECO:0000256" key="2">
    <source>
        <dbReference type="SAM" id="SignalP"/>
    </source>
</evidence>
<accession>A0A1Y2J7R2</accession>
<feature type="region of interest" description="Disordered" evidence="1">
    <location>
        <begin position="715"/>
        <end position="734"/>
    </location>
</feature>